<comment type="similarity">
    <text evidence="12">Belongs to the DnaG primase family.</text>
</comment>
<accession>A0A1L4FRC2</accession>
<dbReference type="PANTHER" id="PTHR30313">
    <property type="entry name" value="DNA PRIMASE"/>
    <property type="match status" value="1"/>
</dbReference>
<dbReference type="EMBL" id="CP017813">
    <property type="protein sequence ID" value="APJ38139.1"/>
    <property type="molecule type" value="Genomic_DNA"/>
</dbReference>
<dbReference type="PANTHER" id="PTHR30313:SF2">
    <property type="entry name" value="DNA PRIMASE"/>
    <property type="match status" value="1"/>
</dbReference>
<dbReference type="CDD" id="cd03364">
    <property type="entry name" value="TOPRIM_DnaG_primases"/>
    <property type="match status" value="1"/>
</dbReference>
<reference evidence="15" key="1">
    <citation type="submission" date="2016-10" db="EMBL/GenBank/DDBJ databases">
        <authorList>
            <person name="Beylefeld A."/>
            <person name="Abolnik C."/>
        </authorList>
    </citation>
    <scope>NUCLEOTIDE SEQUENCE [LARGE SCALE GENOMIC DNA]</scope>
    <source>
        <strain evidence="15">B359_6</strain>
    </source>
</reference>
<dbReference type="Gene3D" id="3.90.980.10">
    <property type="entry name" value="DNA primase, catalytic core, N-terminal domain"/>
    <property type="match status" value="1"/>
</dbReference>
<dbReference type="Gene3D" id="3.40.1360.10">
    <property type="match status" value="1"/>
</dbReference>
<keyword evidence="1 12" id="KW-0240">DNA-directed RNA polymerase</keyword>
<dbReference type="InterPro" id="IPR036977">
    <property type="entry name" value="DNA_primase_Znf_CHC2"/>
</dbReference>
<dbReference type="InterPro" id="IPR034151">
    <property type="entry name" value="TOPRIM_DnaG_bac"/>
</dbReference>
<dbReference type="InterPro" id="IPR037068">
    <property type="entry name" value="DNA_primase_core_N_sf"/>
</dbReference>
<evidence type="ECO:0000256" key="9">
    <source>
        <dbReference type="ARBA" id="ARBA00022842"/>
    </source>
</evidence>
<keyword evidence="6 12" id="KW-0479">Metal-binding</keyword>
<dbReference type="GO" id="GO:0003677">
    <property type="term" value="F:DNA binding"/>
    <property type="evidence" value="ECO:0007669"/>
    <property type="project" value="UniProtKB-KW"/>
</dbReference>
<dbReference type="InterPro" id="IPR050219">
    <property type="entry name" value="DnaG_primase"/>
</dbReference>
<dbReference type="AlphaFoldDB" id="A0A1L4FRC2"/>
<keyword evidence="7 12" id="KW-0863">Zinc-finger</keyword>
<dbReference type="InterPro" id="IPR002694">
    <property type="entry name" value="Znf_CHC2"/>
</dbReference>
<dbReference type="HAMAP" id="MF_00974">
    <property type="entry name" value="DNA_primase_DnaG"/>
    <property type="match status" value="1"/>
</dbReference>
<evidence type="ECO:0000256" key="3">
    <source>
        <dbReference type="ARBA" id="ARBA00022679"/>
    </source>
</evidence>
<keyword evidence="5 12" id="KW-0235">DNA replication</keyword>
<evidence type="ECO:0000256" key="12">
    <source>
        <dbReference type="HAMAP-Rule" id="MF_00974"/>
    </source>
</evidence>
<dbReference type="GO" id="GO:0003899">
    <property type="term" value="F:DNA-directed RNA polymerase activity"/>
    <property type="evidence" value="ECO:0007669"/>
    <property type="project" value="UniProtKB-UniRule"/>
</dbReference>
<proteinExistence type="inferred from homology"/>
<feature type="zinc finger region" description="CHC2-type" evidence="12">
    <location>
        <begin position="38"/>
        <end position="62"/>
    </location>
</feature>
<dbReference type="PROSITE" id="PS50880">
    <property type="entry name" value="TOPRIM"/>
    <property type="match status" value="1"/>
</dbReference>
<dbReference type="OrthoDB" id="9803773at2"/>
<comment type="function">
    <text evidence="12">RNA polymerase that catalyzes the synthesis of short RNA molecules used as primers for DNA polymerase during DNA replication.</text>
</comment>
<dbReference type="InterPro" id="IPR030846">
    <property type="entry name" value="DnaG_bac"/>
</dbReference>
<evidence type="ECO:0000256" key="6">
    <source>
        <dbReference type="ARBA" id="ARBA00022723"/>
    </source>
</evidence>
<keyword evidence="3 12" id="KW-0808">Transferase</keyword>
<keyword evidence="11 12" id="KW-0804">Transcription</keyword>
<protein>
    <recommendedName>
        <fullName evidence="12">DNA primase</fullName>
        <ecNumber evidence="12">2.7.7.101</ecNumber>
    </recommendedName>
</protein>
<keyword evidence="8 12" id="KW-0862">Zinc</keyword>
<evidence type="ECO:0000256" key="10">
    <source>
        <dbReference type="ARBA" id="ARBA00023125"/>
    </source>
</evidence>
<dbReference type="SMART" id="SM00493">
    <property type="entry name" value="TOPRIM"/>
    <property type="match status" value="1"/>
</dbReference>
<dbReference type="SUPFAM" id="SSF57783">
    <property type="entry name" value="Zinc beta-ribbon"/>
    <property type="match status" value="1"/>
</dbReference>
<evidence type="ECO:0000259" key="13">
    <source>
        <dbReference type="PROSITE" id="PS50880"/>
    </source>
</evidence>
<dbReference type="Pfam" id="PF08275">
    <property type="entry name" value="DNAG_N"/>
    <property type="match status" value="1"/>
</dbReference>
<dbReference type="KEGG" id="mpul:BLA55_00315"/>
<evidence type="ECO:0000256" key="4">
    <source>
        <dbReference type="ARBA" id="ARBA00022695"/>
    </source>
</evidence>
<dbReference type="RefSeq" id="WP_073372144.1">
    <property type="nucleotide sequence ID" value="NZ_CP017813.1"/>
</dbReference>
<dbReference type="EC" id="2.7.7.101" evidence="12"/>
<evidence type="ECO:0000256" key="1">
    <source>
        <dbReference type="ARBA" id="ARBA00022478"/>
    </source>
</evidence>
<dbReference type="Pfam" id="PF13155">
    <property type="entry name" value="Toprim_2"/>
    <property type="match status" value="1"/>
</dbReference>
<keyword evidence="2 12" id="KW-0639">Primosome</keyword>
<name>A0A1L4FRC2_9BACT</name>
<dbReference type="GO" id="GO:0000428">
    <property type="term" value="C:DNA-directed RNA polymerase complex"/>
    <property type="evidence" value="ECO:0007669"/>
    <property type="project" value="UniProtKB-KW"/>
</dbReference>
<evidence type="ECO:0000256" key="2">
    <source>
        <dbReference type="ARBA" id="ARBA00022515"/>
    </source>
</evidence>
<keyword evidence="4 12" id="KW-0548">Nucleotidyltransferase</keyword>
<keyword evidence="10 12" id="KW-0238">DNA-binding</keyword>
<evidence type="ECO:0000256" key="5">
    <source>
        <dbReference type="ARBA" id="ARBA00022705"/>
    </source>
</evidence>
<dbReference type="FunFam" id="3.90.580.10:FF:000001">
    <property type="entry name" value="DNA primase"/>
    <property type="match status" value="1"/>
</dbReference>
<evidence type="ECO:0000256" key="8">
    <source>
        <dbReference type="ARBA" id="ARBA00022833"/>
    </source>
</evidence>
<dbReference type="SMART" id="SM00400">
    <property type="entry name" value="ZnF_CHCC"/>
    <property type="match status" value="1"/>
</dbReference>
<dbReference type="NCBIfam" id="TIGR01391">
    <property type="entry name" value="dnaG"/>
    <property type="match status" value="1"/>
</dbReference>
<dbReference type="Proteomes" id="UP000184322">
    <property type="component" value="Chromosome"/>
</dbReference>
<dbReference type="InterPro" id="IPR013264">
    <property type="entry name" value="DNAG_N"/>
</dbReference>
<comment type="domain">
    <text evidence="12">Contains an N-terminal zinc-binding domain, a central core domain that contains the primase activity, and a C-terminal DnaB-binding domain.</text>
</comment>
<sequence length="691" mass="81158">MSTQQMDFSQIIDSTDIVDVIGEEVSLTKKGKDYIGLCPFHSDSNPSMSVSPEKRIFKCFSCNKAGNVVRYLMLKKGYNYLEAIQNLAQRQGIHLDFNRFNKEPKLSESQQESIQILSDFNAYFKASLLTNQKALDYCNFRRLSNQVREKFNIGFITNDAILKFGEELKYEKFKLHQAGLLNSDLYPIFRNRLSFGICNEYGQIVGFSARTLEKDEKPKYINSIESQIFNKSKILYNFHNAKDEIKAQKKVYLTEGFMDVIAIDSIGYHNVVALMGTALTQDQINLIKGNEAILFLDNDSAGLQATKKSILALLKNKIKTYVIHNTFSKDPDEILNKYGKDQLINLIENKKVGAIDYIYAWLVKFYNLSNNSSFEDFKEFNAEFAPFLENENQQIQEFYSNKFFNNYGFHLKIKSVVPGETYGYYSDSNDYDYSYSEDVDNQYNKIINEQIIPNSPSHYSSHTTKKVVIKGTDLLWGRDCSILILMNLFHNKDFFKYFVSERNAEFDFYVILNSLRYFKTYQFFFELKKIVEKNQNFDLVHSFEEFKKFEPQFLKWILNEIYVYANDTTVSIDELKKLVWSETEWSSTKYYTILRTANDFLNQFSSELENSATTWIAENLNKYNDQEQLSNDFVFSTEYDSDLWLFDYNFLKLMILHKTHLIKDENDLKDKQKTYIKNLLLKTKLKKERNE</sequence>
<dbReference type="GO" id="GO:0006269">
    <property type="term" value="P:DNA replication, synthesis of primer"/>
    <property type="evidence" value="ECO:0007669"/>
    <property type="project" value="UniProtKB-UniRule"/>
</dbReference>
<evidence type="ECO:0000256" key="7">
    <source>
        <dbReference type="ARBA" id="ARBA00022771"/>
    </source>
</evidence>
<evidence type="ECO:0000313" key="15">
    <source>
        <dbReference type="Proteomes" id="UP000184322"/>
    </source>
</evidence>
<dbReference type="Pfam" id="PF01807">
    <property type="entry name" value="Zn_ribbon_DnaG"/>
    <property type="match status" value="1"/>
</dbReference>
<comment type="catalytic activity">
    <reaction evidence="12">
        <text>ssDNA + n NTP = ssDNA/pppN(pN)n-1 hybrid + (n-1) diphosphate.</text>
        <dbReference type="EC" id="2.7.7.101"/>
    </reaction>
</comment>
<comment type="subunit">
    <text evidence="12">Monomer. Interacts with DnaB.</text>
</comment>
<dbReference type="GO" id="GO:1990077">
    <property type="term" value="C:primosome complex"/>
    <property type="evidence" value="ECO:0007669"/>
    <property type="project" value="UniProtKB-KW"/>
</dbReference>
<dbReference type="InterPro" id="IPR006171">
    <property type="entry name" value="TOPRIM_dom"/>
</dbReference>
<organism evidence="14 15">
    <name type="scientific">Mycoplasmopsis pullorum</name>
    <dbReference type="NCBI Taxonomy" id="48003"/>
    <lineage>
        <taxon>Bacteria</taxon>
        <taxon>Bacillati</taxon>
        <taxon>Mycoplasmatota</taxon>
        <taxon>Mycoplasmoidales</taxon>
        <taxon>Metamycoplasmataceae</taxon>
        <taxon>Mycoplasmopsis</taxon>
    </lineage>
</organism>
<evidence type="ECO:0000256" key="11">
    <source>
        <dbReference type="ARBA" id="ARBA00023163"/>
    </source>
</evidence>
<comment type="cofactor">
    <cofactor evidence="12">
        <name>Zn(2+)</name>
        <dbReference type="ChEBI" id="CHEBI:29105"/>
    </cofactor>
    <text evidence="12">Binds 1 zinc ion per monomer.</text>
</comment>
<dbReference type="Gene3D" id="3.90.580.10">
    <property type="entry name" value="Zinc finger, CHC2-type domain"/>
    <property type="match status" value="1"/>
</dbReference>
<feature type="domain" description="Toprim" evidence="13">
    <location>
        <begin position="249"/>
        <end position="328"/>
    </location>
</feature>
<dbReference type="InterPro" id="IPR006295">
    <property type="entry name" value="DNA_primase_DnaG"/>
</dbReference>
<dbReference type="GO" id="GO:0005737">
    <property type="term" value="C:cytoplasm"/>
    <property type="evidence" value="ECO:0007669"/>
    <property type="project" value="TreeGrafter"/>
</dbReference>
<dbReference type="GO" id="GO:0008270">
    <property type="term" value="F:zinc ion binding"/>
    <property type="evidence" value="ECO:0007669"/>
    <property type="project" value="UniProtKB-UniRule"/>
</dbReference>
<keyword evidence="9" id="KW-0460">Magnesium</keyword>
<dbReference type="STRING" id="48003.BLA55_00315"/>
<gene>
    <name evidence="12" type="primary">dnaG</name>
    <name evidence="14" type="ORF">BLA55_00315</name>
</gene>
<dbReference type="SUPFAM" id="SSF56731">
    <property type="entry name" value="DNA primase core"/>
    <property type="match status" value="1"/>
</dbReference>
<keyword evidence="15" id="KW-1185">Reference proteome</keyword>
<evidence type="ECO:0000313" key="14">
    <source>
        <dbReference type="EMBL" id="APJ38139.1"/>
    </source>
</evidence>